<dbReference type="GO" id="GO:0016616">
    <property type="term" value="F:oxidoreductase activity, acting on the CH-OH group of donors, NAD or NADP as acceptor"/>
    <property type="evidence" value="ECO:0007669"/>
    <property type="project" value="TreeGrafter"/>
</dbReference>
<dbReference type="InterPro" id="IPR036291">
    <property type="entry name" value="NAD(P)-bd_dom_sf"/>
</dbReference>
<evidence type="ECO:0000313" key="5">
    <source>
        <dbReference type="EMBL" id="TKA34295.1"/>
    </source>
</evidence>
<dbReference type="PANTHER" id="PTHR24322:SF736">
    <property type="entry name" value="RETINOL DEHYDROGENASE 10"/>
    <property type="match status" value="1"/>
</dbReference>
<dbReference type="Proteomes" id="UP000308549">
    <property type="component" value="Unassembled WGS sequence"/>
</dbReference>
<dbReference type="OrthoDB" id="5840532at2759"/>
<comment type="similarity">
    <text evidence="1 3">Belongs to the short-chain dehydrogenases/reductases (SDR) family.</text>
</comment>
<dbReference type="Pfam" id="PF00106">
    <property type="entry name" value="adh_short"/>
    <property type="match status" value="2"/>
</dbReference>
<keyword evidence="2" id="KW-0560">Oxidoreductase</keyword>
<protein>
    <recommendedName>
        <fullName evidence="7">NAD(P)-binding protein</fullName>
    </recommendedName>
</protein>
<evidence type="ECO:0000256" key="4">
    <source>
        <dbReference type="SAM" id="MobiDB-lite"/>
    </source>
</evidence>
<dbReference type="PRINTS" id="PR00080">
    <property type="entry name" value="SDRFAMILY"/>
</dbReference>
<organism evidence="5 6">
    <name type="scientific">Salinomyces thailandicus</name>
    <dbReference type="NCBI Taxonomy" id="706561"/>
    <lineage>
        <taxon>Eukaryota</taxon>
        <taxon>Fungi</taxon>
        <taxon>Dikarya</taxon>
        <taxon>Ascomycota</taxon>
        <taxon>Pezizomycotina</taxon>
        <taxon>Dothideomycetes</taxon>
        <taxon>Dothideomycetidae</taxon>
        <taxon>Mycosphaerellales</taxon>
        <taxon>Teratosphaeriaceae</taxon>
        <taxon>Salinomyces</taxon>
    </lineage>
</organism>
<evidence type="ECO:0000256" key="1">
    <source>
        <dbReference type="ARBA" id="ARBA00006484"/>
    </source>
</evidence>
<feature type="compositionally biased region" description="Low complexity" evidence="4">
    <location>
        <begin position="224"/>
        <end position="237"/>
    </location>
</feature>
<name>A0A4U0UI66_9PEZI</name>
<sequence length="398" mass="42228">MPHPTPDSGPPWHHAITLDLILHLLSQTLFHPLPVTLIPLYNLALGHPPNSPRVIYPLLYALLLGALRLLNHLNHRLAYGPPRTLNWDEEVIVITGGASGLGRIIAEIYGMRGASVAVLDIRQPSEEEVRESEGLAGVKFYLCDVGDAEAVAKAKVQVENDLGRVSILINNAAAPVNGLPLLHLPPHLYQKTINANLLSHFHTLHTFLPSLLSSNPKDPSPAQTHPTTTETPIPTHTGGTIVTITSVLAHLGTATLADYTASKAGLLALHASLNAELQQNPPPKPTATSPQTPNLVKTILVTPGQLSTPLFAGVQTPSNFLGPVVEVRELAKRIVAKVDSGMSGEVRAPGYCWGIEWMGVLPVGLRKVVRGLAGVDGAMAGFAGGRRGDGGGRAGKEE</sequence>
<gene>
    <name evidence="5" type="ORF">B0A50_00275</name>
</gene>
<reference evidence="5 6" key="1">
    <citation type="submission" date="2017-03" db="EMBL/GenBank/DDBJ databases">
        <title>Genomes of endolithic fungi from Antarctica.</title>
        <authorList>
            <person name="Coleine C."/>
            <person name="Masonjones S."/>
            <person name="Stajich J.E."/>
        </authorList>
    </citation>
    <scope>NUCLEOTIDE SEQUENCE [LARGE SCALE GENOMIC DNA]</scope>
    <source>
        <strain evidence="5 6">CCFEE 6315</strain>
    </source>
</reference>
<dbReference type="EMBL" id="NAJL01000001">
    <property type="protein sequence ID" value="TKA34295.1"/>
    <property type="molecule type" value="Genomic_DNA"/>
</dbReference>
<comment type="caution">
    <text evidence="5">The sequence shown here is derived from an EMBL/GenBank/DDBJ whole genome shotgun (WGS) entry which is preliminary data.</text>
</comment>
<dbReference type="Gene3D" id="3.40.50.720">
    <property type="entry name" value="NAD(P)-binding Rossmann-like Domain"/>
    <property type="match status" value="1"/>
</dbReference>
<dbReference type="SUPFAM" id="SSF51735">
    <property type="entry name" value="NAD(P)-binding Rossmann-fold domains"/>
    <property type="match status" value="1"/>
</dbReference>
<keyword evidence="6" id="KW-1185">Reference proteome</keyword>
<dbReference type="InterPro" id="IPR002347">
    <property type="entry name" value="SDR_fam"/>
</dbReference>
<feature type="region of interest" description="Disordered" evidence="4">
    <location>
        <begin position="212"/>
        <end position="237"/>
    </location>
</feature>
<feature type="compositionally biased region" description="Polar residues" evidence="4">
    <location>
        <begin position="212"/>
        <end position="223"/>
    </location>
</feature>
<evidence type="ECO:0008006" key="7">
    <source>
        <dbReference type="Google" id="ProtNLM"/>
    </source>
</evidence>
<proteinExistence type="inferred from homology"/>
<dbReference type="AlphaFoldDB" id="A0A4U0UI66"/>
<dbReference type="PANTHER" id="PTHR24322">
    <property type="entry name" value="PKSB"/>
    <property type="match status" value="1"/>
</dbReference>
<evidence type="ECO:0000313" key="6">
    <source>
        <dbReference type="Proteomes" id="UP000308549"/>
    </source>
</evidence>
<dbReference type="PRINTS" id="PR00081">
    <property type="entry name" value="GDHRDH"/>
</dbReference>
<evidence type="ECO:0000256" key="3">
    <source>
        <dbReference type="RuleBase" id="RU000363"/>
    </source>
</evidence>
<accession>A0A4U0UI66</accession>
<evidence type="ECO:0000256" key="2">
    <source>
        <dbReference type="ARBA" id="ARBA00023002"/>
    </source>
</evidence>